<dbReference type="EMBL" id="VFMM01000004">
    <property type="protein sequence ID" value="TQJ00338.1"/>
    <property type="molecule type" value="Genomic_DNA"/>
</dbReference>
<dbReference type="Gene3D" id="3.20.20.100">
    <property type="entry name" value="NADP-dependent oxidoreductase domain"/>
    <property type="match status" value="1"/>
</dbReference>
<dbReference type="OrthoDB" id="9768851at2"/>
<dbReference type="Proteomes" id="UP000316298">
    <property type="component" value="Unassembled WGS sequence"/>
</dbReference>
<dbReference type="GO" id="GO:0005829">
    <property type="term" value="C:cytosol"/>
    <property type="evidence" value="ECO:0007669"/>
    <property type="project" value="TreeGrafter"/>
</dbReference>
<sequence>MPSHVLSSRSTVRFRPPRFGLGGSQLGDSDEQTAIATVDAAYQAGIRFFDTSAKNGASEERLGRALQPRPRGEYLLSIRTRGEDPEGDVRRSSERLGLAVDLVLAANAAEYPVLEELRRDGVIKAVGAVADDWQQLDRLVQEVDLDCVLLTRHYSLLDRQARPLLDSCQARGVSVIVSGALVLRPETVKARRISAVCERYGVSLPQAALAFPGRHPAVTSVLITAKSPAEIRADAALVRRPVPERLWKDPELLRLLSS</sequence>
<dbReference type="InterPro" id="IPR023210">
    <property type="entry name" value="NADP_OxRdtase_dom"/>
</dbReference>
<name>A0A542DB82_9ACTN</name>
<accession>A0A542DB82</accession>
<organism evidence="2 3">
    <name type="scientific">Kribbella jejuensis</name>
    <dbReference type="NCBI Taxonomy" id="236068"/>
    <lineage>
        <taxon>Bacteria</taxon>
        <taxon>Bacillati</taxon>
        <taxon>Actinomycetota</taxon>
        <taxon>Actinomycetes</taxon>
        <taxon>Propionibacteriales</taxon>
        <taxon>Kribbellaceae</taxon>
        <taxon>Kribbella</taxon>
    </lineage>
</organism>
<dbReference type="InterPro" id="IPR036812">
    <property type="entry name" value="NAD(P)_OxRdtase_dom_sf"/>
</dbReference>
<dbReference type="SUPFAM" id="SSF51430">
    <property type="entry name" value="NAD(P)-linked oxidoreductase"/>
    <property type="match status" value="1"/>
</dbReference>
<evidence type="ECO:0000259" key="1">
    <source>
        <dbReference type="Pfam" id="PF00248"/>
    </source>
</evidence>
<comment type="caution">
    <text evidence="2">The sequence shown here is derived from an EMBL/GenBank/DDBJ whole genome shotgun (WGS) entry which is preliminary data.</text>
</comment>
<dbReference type="AlphaFoldDB" id="A0A542DB82"/>
<dbReference type="PANTHER" id="PTHR42686:SF1">
    <property type="entry name" value="GH17980P-RELATED"/>
    <property type="match status" value="1"/>
</dbReference>
<dbReference type="Pfam" id="PF00248">
    <property type="entry name" value="Aldo_ket_red"/>
    <property type="match status" value="1"/>
</dbReference>
<keyword evidence="3" id="KW-1185">Reference proteome</keyword>
<dbReference type="InterPro" id="IPR020471">
    <property type="entry name" value="AKR"/>
</dbReference>
<feature type="domain" description="NADP-dependent oxidoreductase" evidence="1">
    <location>
        <begin position="20"/>
        <end position="239"/>
    </location>
</feature>
<protein>
    <submittedName>
        <fullName evidence="2">D-threo-aldose 1-dehydrogenase</fullName>
    </submittedName>
</protein>
<evidence type="ECO:0000313" key="2">
    <source>
        <dbReference type="EMBL" id="TQJ00338.1"/>
    </source>
</evidence>
<gene>
    <name evidence="2" type="ORF">FB475_7335</name>
</gene>
<reference evidence="2 3" key="1">
    <citation type="submission" date="2019-06" db="EMBL/GenBank/DDBJ databases">
        <title>Sequencing the genomes of 1000 actinobacteria strains.</title>
        <authorList>
            <person name="Klenk H.-P."/>
        </authorList>
    </citation>
    <scope>NUCLEOTIDE SEQUENCE [LARGE SCALE GENOMIC DNA]</scope>
    <source>
        <strain evidence="2 3">DSM 17305</strain>
    </source>
</reference>
<dbReference type="RefSeq" id="WP_141863226.1">
    <property type="nucleotide sequence ID" value="NZ_BAAAKA010000040.1"/>
</dbReference>
<dbReference type="PANTHER" id="PTHR42686">
    <property type="entry name" value="GH17980P-RELATED"/>
    <property type="match status" value="1"/>
</dbReference>
<proteinExistence type="predicted"/>
<dbReference type="GO" id="GO:0016491">
    <property type="term" value="F:oxidoreductase activity"/>
    <property type="evidence" value="ECO:0007669"/>
    <property type="project" value="InterPro"/>
</dbReference>
<evidence type="ECO:0000313" key="3">
    <source>
        <dbReference type="Proteomes" id="UP000316298"/>
    </source>
</evidence>